<dbReference type="Proteomes" id="UP000027138">
    <property type="component" value="Unassembled WGS sequence"/>
</dbReference>
<evidence type="ECO:0000256" key="1">
    <source>
        <dbReference type="SAM" id="MobiDB-lite"/>
    </source>
</evidence>
<protein>
    <submittedName>
        <fullName evidence="2">Uncharacterized protein</fullName>
    </submittedName>
</protein>
<feature type="region of interest" description="Disordered" evidence="1">
    <location>
        <begin position="57"/>
        <end position="76"/>
    </location>
</feature>
<evidence type="ECO:0000313" key="3">
    <source>
        <dbReference type="Proteomes" id="UP000027138"/>
    </source>
</evidence>
<dbReference type="AlphaFoldDB" id="A0A067KLT3"/>
<name>A0A067KLT3_JATCU</name>
<gene>
    <name evidence="2" type="ORF">JCGZ_12727</name>
</gene>
<reference evidence="2 3" key="1">
    <citation type="journal article" date="2014" name="PLoS ONE">
        <title>Global Analysis of Gene Expression Profiles in Physic Nut (Jatropha curcas L.) Seedlings Exposed to Salt Stress.</title>
        <authorList>
            <person name="Zhang L."/>
            <person name="Zhang C."/>
            <person name="Wu P."/>
            <person name="Chen Y."/>
            <person name="Li M."/>
            <person name="Jiang H."/>
            <person name="Wu G."/>
        </authorList>
    </citation>
    <scope>NUCLEOTIDE SEQUENCE [LARGE SCALE GENOMIC DNA]</scope>
    <source>
        <strain evidence="3">cv. GZQX0401</strain>
        <tissue evidence="2">Young leaves</tissue>
    </source>
</reference>
<accession>A0A067KLT3</accession>
<sequence>MSLEKSPFEPLKKPVFPAAAVVAALKGDGSRRQQRLQSPVNTQFLRLEEPIFPDCKQSDRTKGHFGSSPKVCQYGT</sequence>
<dbReference type="EMBL" id="KK914552">
    <property type="protein sequence ID" value="KDP33205.1"/>
    <property type="molecule type" value="Genomic_DNA"/>
</dbReference>
<proteinExistence type="predicted"/>
<evidence type="ECO:0000313" key="2">
    <source>
        <dbReference type="EMBL" id="KDP33205.1"/>
    </source>
</evidence>
<organism evidence="2 3">
    <name type="scientific">Jatropha curcas</name>
    <name type="common">Barbados nut</name>
    <dbReference type="NCBI Taxonomy" id="180498"/>
    <lineage>
        <taxon>Eukaryota</taxon>
        <taxon>Viridiplantae</taxon>
        <taxon>Streptophyta</taxon>
        <taxon>Embryophyta</taxon>
        <taxon>Tracheophyta</taxon>
        <taxon>Spermatophyta</taxon>
        <taxon>Magnoliopsida</taxon>
        <taxon>eudicotyledons</taxon>
        <taxon>Gunneridae</taxon>
        <taxon>Pentapetalae</taxon>
        <taxon>rosids</taxon>
        <taxon>fabids</taxon>
        <taxon>Malpighiales</taxon>
        <taxon>Euphorbiaceae</taxon>
        <taxon>Crotonoideae</taxon>
        <taxon>Jatropheae</taxon>
        <taxon>Jatropha</taxon>
    </lineage>
</organism>
<keyword evidence="3" id="KW-1185">Reference proteome</keyword>